<comment type="caution">
    <text evidence="8">The sequence shown here is derived from an EMBL/GenBank/DDBJ whole genome shotgun (WGS) entry which is preliminary data.</text>
</comment>
<dbReference type="SUPFAM" id="SSF53254">
    <property type="entry name" value="Phosphoglycerate mutase-like"/>
    <property type="match status" value="1"/>
</dbReference>
<evidence type="ECO:0000256" key="1">
    <source>
        <dbReference type="ARBA" id="ARBA00000032"/>
    </source>
</evidence>
<keyword evidence="3" id="KW-0732">Signal</keyword>
<reference evidence="8 9" key="1">
    <citation type="submission" date="2016-04" db="EMBL/GenBank/DDBJ databases">
        <title>The genome of Intoshia linei affirms orthonectids as highly simplified spiralians.</title>
        <authorList>
            <person name="Mikhailov K.V."/>
            <person name="Slusarev G.S."/>
            <person name="Nikitin M.A."/>
            <person name="Logacheva M.D."/>
            <person name="Penin A."/>
            <person name="Aleoshin V."/>
            <person name="Panchin Y.V."/>
        </authorList>
    </citation>
    <scope>NUCLEOTIDE SEQUENCE [LARGE SCALE GENOMIC DNA]</scope>
    <source>
        <strain evidence="8">Intl2013</strain>
        <tissue evidence="8">Whole animal</tissue>
    </source>
</reference>
<dbReference type="Proteomes" id="UP000078046">
    <property type="component" value="Unassembled WGS sequence"/>
</dbReference>
<keyword evidence="4" id="KW-0378">Hydrolase</keyword>
<accession>A0A177AXH5</accession>
<sequence length="269" mass="31672">MFNELYVKKKNELDIKYEKLYDLIGKKLSTKISTANMWEYADNFKCKIECNLALPLWANNKVFKYKETTIEKEMEAARLESFIHLFTNEYIAMHAGGNFVHNIVQVFDIFLKKSTIKMTYYSAHDVTLMYLMSVLGIYEEPPHYGSLLMIDLIKGSEKQDDQEIYIKFYFRDTNLYKPQVRQLYVKGCDEPCSYSKFRVYVIENISNNLKEICQTRRLGHVDSKTMYNLLWFIISFGLFIAAIIILGIAVFKLRKRKYVNIDTESNDAS</sequence>
<keyword evidence="5" id="KW-1015">Disulfide bond</keyword>
<proteinExistence type="predicted"/>
<comment type="catalytic activity">
    <reaction evidence="1">
        <text>a phosphate monoester + H2O = an alcohol + phosphate</text>
        <dbReference type="Rhea" id="RHEA:15017"/>
        <dbReference type="ChEBI" id="CHEBI:15377"/>
        <dbReference type="ChEBI" id="CHEBI:30879"/>
        <dbReference type="ChEBI" id="CHEBI:43474"/>
        <dbReference type="ChEBI" id="CHEBI:67140"/>
        <dbReference type="EC" id="3.1.3.2"/>
    </reaction>
</comment>
<evidence type="ECO:0000256" key="7">
    <source>
        <dbReference type="SAM" id="Phobius"/>
    </source>
</evidence>
<organism evidence="8 9">
    <name type="scientific">Intoshia linei</name>
    <dbReference type="NCBI Taxonomy" id="1819745"/>
    <lineage>
        <taxon>Eukaryota</taxon>
        <taxon>Metazoa</taxon>
        <taxon>Spiralia</taxon>
        <taxon>Lophotrochozoa</taxon>
        <taxon>Mesozoa</taxon>
        <taxon>Orthonectida</taxon>
        <taxon>Rhopaluridae</taxon>
        <taxon>Intoshia</taxon>
    </lineage>
</organism>
<dbReference type="InterPro" id="IPR050645">
    <property type="entry name" value="Histidine_acid_phosphatase"/>
</dbReference>
<evidence type="ECO:0000313" key="8">
    <source>
        <dbReference type="EMBL" id="OAF66202.1"/>
    </source>
</evidence>
<dbReference type="GO" id="GO:0003993">
    <property type="term" value="F:acid phosphatase activity"/>
    <property type="evidence" value="ECO:0007669"/>
    <property type="project" value="UniProtKB-EC"/>
</dbReference>
<dbReference type="PANTHER" id="PTHR11567:SF211">
    <property type="entry name" value="PROSTATIC ACID PHOSPHATASE"/>
    <property type="match status" value="1"/>
</dbReference>
<keyword evidence="7" id="KW-0812">Transmembrane</keyword>
<evidence type="ECO:0000256" key="4">
    <source>
        <dbReference type="ARBA" id="ARBA00022801"/>
    </source>
</evidence>
<dbReference type="EMBL" id="LWCA01001005">
    <property type="protein sequence ID" value="OAF66202.1"/>
    <property type="molecule type" value="Genomic_DNA"/>
</dbReference>
<keyword evidence="7" id="KW-1133">Transmembrane helix</keyword>
<evidence type="ECO:0000256" key="2">
    <source>
        <dbReference type="ARBA" id="ARBA00012646"/>
    </source>
</evidence>
<dbReference type="OrthoDB" id="5821688at2759"/>
<dbReference type="AlphaFoldDB" id="A0A177AXH5"/>
<keyword evidence="6" id="KW-0325">Glycoprotein</keyword>
<dbReference type="PANTHER" id="PTHR11567">
    <property type="entry name" value="ACID PHOSPHATASE-RELATED"/>
    <property type="match status" value="1"/>
</dbReference>
<gene>
    <name evidence="8" type="ORF">A3Q56_06074</name>
</gene>
<evidence type="ECO:0000313" key="9">
    <source>
        <dbReference type="Proteomes" id="UP000078046"/>
    </source>
</evidence>
<protein>
    <recommendedName>
        <fullName evidence="2">acid phosphatase</fullName>
        <ecNumber evidence="2">3.1.3.2</ecNumber>
    </recommendedName>
</protein>
<evidence type="ECO:0000256" key="3">
    <source>
        <dbReference type="ARBA" id="ARBA00022729"/>
    </source>
</evidence>
<dbReference type="Gene3D" id="3.40.50.1240">
    <property type="entry name" value="Phosphoglycerate mutase-like"/>
    <property type="match status" value="1"/>
</dbReference>
<dbReference type="EC" id="3.1.3.2" evidence="2"/>
<keyword evidence="9" id="KW-1185">Reference proteome</keyword>
<evidence type="ECO:0000256" key="6">
    <source>
        <dbReference type="ARBA" id="ARBA00023180"/>
    </source>
</evidence>
<evidence type="ECO:0000256" key="5">
    <source>
        <dbReference type="ARBA" id="ARBA00023157"/>
    </source>
</evidence>
<dbReference type="InterPro" id="IPR029033">
    <property type="entry name" value="His_PPase_superfam"/>
</dbReference>
<feature type="transmembrane region" description="Helical" evidence="7">
    <location>
        <begin position="229"/>
        <end position="251"/>
    </location>
</feature>
<keyword evidence="7" id="KW-0472">Membrane</keyword>
<name>A0A177AXH5_9BILA</name>